<gene>
    <name evidence="6" type="ORF">NDU88_005431</name>
</gene>
<sequence length="582" mass="64874">MLPLRNQTARFRSLAQENLEASQEDMKQWYDQNATLVEFQPGQKVWVMAPVEPRALQDKWTGPFEVVERKSEVTYLVDLQSPRNPLRVLHVNHLKPHFERTELSILLATDDGVEEESEPLPDLLYAGEKDGSVDRVILSPSLIEEQQMDCCHMLGQFASLFSLIPGVTHLCTHDVDTGDSTPVNHKVYQVTDRVRACIKEEVSKMLTLGVIEHSSSPWASPVVLVPKAAAPGATPELRFCVDYRGLNAVSKTDAHPIPRADELIDQLGAAKYLSTFNLTSGYWQIALTEGAKERSAFSTPDGHFHFNVMPFGMKNAPATFQRLVNQVLAGLDEFSAAYLDDIAEISSTWEEHLQHLWRVLEALQKAGLNIKASKCQIGRGYVVYLGHQVGSGQVALLQPKIDTILAWEPPKTQTEVRAFLGLTGYYRRDSKDFSLPAPGVSGETPAMTSGALSSPWALERKAGGNPRKSTSDDFGPTPLLNPVTPPAPDAVTFAGTRRSSQARHRCSLAEVRDSVEVAPPRRDRRRSKCTDSTFRTDAAIPDFVHRLVFTLHQRYFTWGSTRLHIRRRWCQIVGNDSVTTPC</sequence>
<comment type="similarity">
    <text evidence="1">Belongs to the beta type-B retroviral polymerase family. HERV class-II K(HML-2) pol subfamily.</text>
</comment>
<dbReference type="InterPro" id="IPR050951">
    <property type="entry name" value="Retrovirus_Pol_polyprotein"/>
</dbReference>
<dbReference type="GO" id="GO:0004523">
    <property type="term" value="F:RNA-DNA hybrid ribonuclease activity"/>
    <property type="evidence" value="ECO:0007669"/>
    <property type="project" value="UniProtKB-EC"/>
</dbReference>
<dbReference type="SUPFAM" id="SSF56672">
    <property type="entry name" value="DNA/RNA polymerases"/>
    <property type="match status" value="1"/>
</dbReference>
<dbReference type="CDD" id="cd01647">
    <property type="entry name" value="RT_LTR"/>
    <property type="match status" value="1"/>
</dbReference>
<dbReference type="EMBL" id="JANPWB010000005">
    <property type="protein sequence ID" value="KAJ1188672.1"/>
    <property type="molecule type" value="Genomic_DNA"/>
</dbReference>
<dbReference type="AlphaFoldDB" id="A0AAV7UM50"/>
<dbReference type="Proteomes" id="UP001066276">
    <property type="component" value="Chromosome 3_1"/>
</dbReference>
<name>A0AAV7UM50_PLEWA</name>
<dbReference type="EC" id="3.1.26.4" evidence="2"/>
<evidence type="ECO:0000259" key="5">
    <source>
        <dbReference type="Pfam" id="PF22938"/>
    </source>
</evidence>
<evidence type="ECO:0000259" key="4">
    <source>
        <dbReference type="Pfam" id="PF00078"/>
    </source>
</evidence>
<evidence type="ECO:0000256" key="1">
    <source>
        <dbReference type="ARBA" id="ARBA00010879"/>
    </source>
</evidence>
<dbReference type="PANTHER" id="PTHR37984:SF5">
    <property type="entry name" value="PROTEIN NYNRIN-LIKE"/>
    <property type="match status" value="1"/>
</dbReference>
<keyword evidence="7" id="KW-1185">Reference proteome</keyword>
<comment type="caution">
    <text evidence="6">The sequence shown here is derived from an EMBL/GenBank/DDBJ whole genome shotgun (WGS) entry which is preliminary data.</text>
</comment>
<dbReference type="InterPro" id="IPR043502">
    <property type="entry name" value="DNA/RNA_pol_sf"/>
</dbReference>
<dbReference type="Gene3D" id="3.10.10.10">
    <property type="entry name" value="HIV Type 1 Reverse Transcriptase, subunit A, domain 1"/>
    <property type="match status" value="1"/>
</dbReference>
<dbReference type="InterPro" id="IPR000477">
    <property type="entry name" value="RT_dom"/>
</dbReference>
<evidence type="ECO:0000256" key="3">
    <source>
        <dbReference type="SAM" id="MobiDB-lite"/>
    </source>
</evidence>
<evidence type="ECO:0000313" key="6">
    <source>
        <dbReference type="EMBL" id="KAJ1188672.1"/>
    </source>
</evidence>
<dbReference type="Pfam" id="PF22938">
    <property type="entry name" value="Integrase_p58_C"/>
    <property type="match status" value="1"/>
</dbReference>
<dbReference type="Gene3D" id="3.30.70.270">
    <property type="match status" value="2"/>
</dbReference>
<feature type="region of interest" description="Disordered" evidence="3">
    <location>
        <begin position="434"/>
        <end position="487"/>
    </location>
</feature>
<evidence type="ECO:0000313" key="7">
    <source>
        <dbReference type="Proteomes" id="UP001066276"/>
    </source>
</evidence>
<proteinExistence type="inferred from homology"/>
<dbReference type="Pfam" id="PF00078">
    <property type="entry name" value="RVT_1"/>
    <property type="match status" value="1"/>
</dbReference>
<organism evidence="6 7">
    <name type="scientific">Pleurodeles waltl</name>
    <name type="common">Iberian ribbed newt</name>
    <dbReference type="NCBI Taxonomy" id="8319"/>
    <lineage>
        <taxon>Eukaryota</taxon>
        <taxon>Metazoa</taxon>
        <taxon>Chordata</taxon>
        <taxon>Craniata</taxon>
        <taxon>Vertebrata</taxon>
        <taxon>Euteleostomi</taxon>
        <taxon>Amphibia</taxon>
        <taxon>Batrachia</taxon>
        <taxon>Caudata</taxon>
        <taxon>Salamandroidea</taxon>
        <taxon>Salamandridae</taxon>
        <taxon>Pleurodelinae</taxon>
        <taxon>Pleurodeles</taxon>
    </lineage>
</organism>
<accession>A0AAV7UM50</accession>
<reference evidence="6" key="1">
    <citation type="journal article" date="2022" name="bioRxiv">
        <title>Sequencing and chromosome-scale assembly of the giantPleurodeles waltlgenome.</title>
        <authorList>
            <person name="Brown T."/>
            <person name="Elewa A."/>
            <person name="Iarovenko S."/>
            <person name="Subramanian E."/>
            <person name="Araus A.J."/>
            <person name="Petzold A."/>
            <person name="Susuki M."/>
            <person name="Suzuki K.-i.T."/>
            <person name="Hayashi T."/>
            <person name="Toyoda A."/>
            <person name="Oliveira C."/>
            <person name="Osipova E."/>
            <person name="Leigh N.D."/>
            <person name="Simon A."/>
            <person name="Yun M.H."/>
        </authorList>
    </citation>
    <scope>NUCLEOTIDE SEQUENCE</scope>
    <source>
        <strain evidence="6">20211129_DDA</strain>
        <tissue evidence="6">Liver</tissue>
    </source>
</reference>
<feature type="domain" description="Reverse transcriptase" evidence="4">
    <location>
        <begin position="236"/>
        <end position="389"/>
    </location>
</feature>
<feature type="domain" description="Integrase p58-like C-terminal" evidence="5">
    <location>
        <begin position="62"/>
        <end position="96"/>
    </location>
</feature>
<protein>
    <recommendedName>
        <fullName evidence="2">ribonuclease H</fullName>
        <ecNumber evidence="2">3.1.26.4</ecNumber>
    </recommendedName>
</protein>
<dbReference type="PANTHER" id="PTHR37984">
    <property type="entry name" value="PROTEIN CBG26694"/>
    <property type="match status" value="1"/>
</dbReference>
<evidence type="ECO:0000256" key="2">
    <source>
        <dbReference type="ARBA" id="ARBA00012180"/>
    </source>
</evidence>
<dbReference type="InterPro" id="IPR054465">
    <property type="entry name" value="Integrase_p58-like_C"/>
</dbReference>
<dbReference type="InterPro" id="IPR043128">
    <property type="entry name" value="Rev_trsase/Diguanyl_cyclase"/>
</dbReference>